<dbReference type="Proteomes" id="UP000004848">
    <property type="component" value="Unassembled WGS sequence"/>
</dbReference>
<name>A0NLI8_ROSAI</name>
<sequence>MPLHALRAAVKKTDTQAQTMFFHSFFPLNFVFSHRKTPSLWSGVRRSCRKPALVATGLLAACGHASAQSDQPDQKTLTERFKAWTVTCVEAETRTCRMTQELVQQKTGQRLSALLVEERTGEGPILTVLTPFGLALSQGLTLAVDDAEMPKAQFLTCLPSGCVVPVPLDDAALEMLRTGNRLTAIGVTATNDKPVRIEFSLQGSAAALARLKDLSTGNATD</sequence>
<proteinExistence type="predicted"/>
<dbReference type="Gene3D" id="2.60.40.1880">
    <property type="entry name" value="Invasion associated locus B (IalB) protein"/>
    <property type="match status" value="1"/>
</dbReference>
<dbReference type="InterPro" id="IPR038696">
    <property type="entry name" value="IalB_sf"/>
</dbReference>
<reference evidence="1 2" key="1">
    <citation type="submission" date="2006-05" db="EMBL/GenBank/DDBJ databases">
        <authorList>
            <person name="King G."/>
            <person name="Ferriera S."/>
            <person name="Johnson J."/>
            <person name="Kravitz S."/>
            <person name="Beeson K."/>
            <person name="Sutton G."/>
            <person name="Rogers Y.-H."/>
            <person name="Friedman R."/>
            <person name="Frazier M."/>
            <person name="Venter J.C."/>
        </authorList>
    </citation>
    <scope>NUCLEOTIDE SEQUENCE [LARGE SCALE GENOMIC DNA]</scope>
    <source>
        <strain evidence="2">ATCC 25650 / DSM 13394 / JCM 20685 / NBRC 16684 / NCIMB 2208 / IAM 12614 / B1</strain>
    </source>
</reference>
<dbReference type="eggNOG" id="COG5342">
    <property type="taxonomic scope" value="Bacteria"/>
</dbReference>
<evidence type="ECO:0000313" key="2">
    <source>
        <dbReference type="Proteomes" id="UP000004848"/>
    </source>
</evidence>
<gene>
    <name evidence="1" type="ORF">SIAM614_08903</name>
</gene>
<dbReference type="AlphaFoldDB" id="A0NLI8"/>
<comment type="caution">
    <text evidence="1">The sequence shown here is derived from an EMBL/GenBank/DDBJ whole genome shotgun (WGS) entry which is preliminary data.</text>
</comment>
<accession>A0NLI8</accession>
<dbReference type="EMBL" id="AAUW01000001">
    <property type="protein sequence ID" value="EAV45933.1"/>
    <property type="molecule type" value="Genomic_DNA"/>
</dbReference>
<dbReference type="Pfam" id="PF06776">
    <property type="entry name" value="IalB"/>
    <property type="match status" value="1"/>
</dbReference>
<evidence type="ECO:0000313" key="1">
    <source>
        <dbReference type="EMBL" id="EAV45933.1"/>
    </source>
</evidence>
<dbReference type="InterPro" id="IPR010642">
    <property type="entry name" value="Invasion_prot_B"/>
</dbReference>
<protein>
    <submittedName>
        <fullName evidence="1">Invasion-like protein</fullName>
    </submittedName>
</protein>
<organism evidence="1 2">
    <name type="scientific">Roseibium aggregatum (strain ATCC 25650 / DSM 13394 / JCM 20685 / NBRC 16684 / NCIMB 2208 / IAM 12614 / B1)</name>
    <name type="common">Stappia aggregata</name>
    <dbReference type="NCBI Taxonomy" id="384765"/>
    <lineage>
        <taxon>Bacteria</taxon>
        <taxon>Pseudomonadati</taxon>
        <taxon>Pseudomonadota</taxon>
        <taxon>Alphaproteobacteria</taxon>
        <taxon>Hyphomicrobiales</taxon>
        <taxon>Stappiaceae</taxon>
        <taxon>Roseibium</taxon>
    </lineage>
</organism>